<protein>
    <recommendedName>
        <fullName evidence="5">Lipoprotein</fullName>
    </recommendedName>
</protein>
<dbReference type="Proteomes" id="UP000295573">
    <property type="component" value="Unassembled WGS sequence"/>
</dbReference>
<evidence type="ECO:0000256" key="2">
    <source>
        <dbReference type="SAM" id="SignalP"/>
    </source>
</evidence>
<gene>
    <name evidence="3" type="ORF">EV646_11959</name>
</gene>
<keyword evidence="2" id="KW-0732">Signal</keyword>
<organism evidence="3 4">
    <name type="scientific">Kribbella antiqua</name>
    <dbReference type="NCBI Taxonomy" id="2512217"/>
    <lineage>
        <taxon>Bacteria</taxon>
        <taxon>Bacillati</taxon>
        <taxon>Actinomycetota</taxon>
        <taxon>Actinomycetes</taxon>
        <taxon>Propionibacteriales</taxon>
        <taxon>Kribbellaceae</taxon>
        <taxon>Kribbella</taxon>
    </lineage>
</organism>
<feature type="signal peptide" evidence="2">
    <location>
        <begin position="1"/>
        <end position="21"/>
    </location>
</feature>
<evidence type="ECO:0000256" key="1">
    <source>
        <dbReference type="SAM" id="MobiDB-lite"/>
    </source>
</evidence>
<dbReference type="RefSeq" id="WP_132157267.1">
    <property type="nucleotide sequence ID" value="NZ_SLWR01000019.1"/>
</dbReference>
<accession>A0A4R2I4Z6</accession>
<keyword evidence="4" id="KW-1185">Reference proteome</keyword>
<comment type="caution">
    <text evidence="3">The sequence shown here is derived from an EMBL/GenBank/DDBJ whole genome shotgun (WGS) entry which is preliminary data.</text>
</comment>
<dbReference type="AlphaFoldDB" id="A0A4R2I4Z6"/>
<reference evidence="3 4" key="1">
    <citation type="journal article" date="2015" name="Stand. Genomic Sci.">
        <title>Genomic Encyclopedia of Bacterial and Archaeal Type Strains, Phase III: the genomes of soil and plant-associated and newly described type strains.</title>
        <authorList>
            <person name="Whitman W.B."/>
            <person name="Woyke T."/>
            <person name="Klenk H.P."/>
            <person name="Zhou Y."/>
            <person name="Lilburn T.G."/>
            <person name="Beck B.J."/>
            <person name="De Vos P."/>
            <person name="Vandamme P."/>
            <person name="Eisen J.A."/>
            <person name="Garrity G."/>
            <person name="Hugenholtz P."/>
            <person name="Kyrpides N.C."/>
        </authorList>
    </citation>
    <scope>NUCLEOTIDE SEQUENCE [LARGE SCALE GENOMIC DNA]</scope>
    <source>
        <strain evidence="3 4">VKM Ac-2541</strain>
    </source>
</reference>
<dbReference type="OrthoDB" id="3831131at2"/>
<name>A0A4R2I4Z6_9ACTN</name>
<feature type="chain" id="PRO_5039562413" description="Lipoprotein" evidence="2">
    <location>
        <begin position="22"/>
        <end position="204"/>
    </location>
</feature>
<evidence type="ECO:0000313" key="3">
    <source>
        <dbReference type="EMBL" id="TCO39017.1"/>
    </source>
</evidence>
<sequence length="204" mass="21329">MIRRPLTLTVATLCAALALTACNGSPEAGRPNSTVTASSRTPTPTLSTPAATPTWTPEEQAAITAAKAQYAAARTAAGVALHDPRTASRDQLEAAGNGGAWLTSIVERIVFLRDRGLYQSGNAKIVSASTTSVDLAAEQPLVVLKSCIDGAGVMMRYRATGKPVPVVTTKDGARHTMSVRLVYATAKTGSKRWFLVEEKATGTC</sequence>
<dbReference type="EMBL" id="SLWR01000019">
    <property type="protein sequence ID" value="TCO39017.1"/>
    <property type="molecule type" value="Genomic_DNA"/>
</dbReference>
<evidence type="ECO:0008006" key="5">
    <source>
        <dbReference type="Google" id="ProtNLM"/>
    </source>
</evidence>
<dbReference type="PROSITE" id="PS51257">
    <property type="entry name" value="PROKAR_LIPOPROTEIN"/>
    <property type="match status" value="1"/>
</dbReference>
<feature type="region of interest" description="Disordered" evidence="1">
    <location>
        <begin position="25"/>
        <end position="54"/>
    </location>
</feature>
<evidence type="ECO:0000313" key="4">
    <source>
        <dbReference type="Proteomes" id="UP000295573"/>
    </source>
</evidence>
<proteinExistence type="predicted"/>
<feature type="compositionally biased region" description="Low complexity" evidence="1">
    <location>
        <begin position="36"/>
        <end position="54"/>
    </location>
</feature>